<dbReference type="PANTHER" id="PTHR12526:SF637">
    <property type="entry name" value="GLYCOSYLTRANSFERASE EPSF-RELATED"/>
    <property type="match status" value="1"/>
</dbReference>
<evidence type="ECO:0000313" key="2">
    <source>
        <dbReference type="EMBL" id="AJI23090.1"/>
    </source>
</evidence>
<evidence type="ECO:0000313" key="3">
    <source>
        <dbReference type="Proteomes" id="UP000031829"/>
    </source>
</evidence>
<dbReference type="RefSeq" id="WP_034653788.1">
    <property type="nucleotide sequence ID" value="NZ_BCVB01000003.1"/>
</dbReference>
<dbReference type="Pfam" id="PF00534">
    <property type="entry name" value="Glycos_transf_1"/>
    <property type="match status" value="1"/>
</dbReference>
<organism evidence="2 3">
    <name type="scientific">Priestia megaterium (strain ATCC 14581 / DSM 32 / CCUG 1817 / JCM 2506 / NBRC 15308 / NCIMB 9376 / NCTC 10342 / NRRL B-14308 / VKM B-512 / Ford 19)</name>
    <name type="common">Bacillus megaterium</name>
    <dbReference type="NCBI Taxonomy" id="1348623"/>
    <lineage>
        <taxon>Bacteria</taxon>
        <taxon>Bacillati</taxon>
        <taxon>Bacillota</taxon>
        <taxon>Bacilli</taxon>
        <taxon>Bacillales</taxon>
        <taxon>Bacillaceae</taxon>
        <taxon>Priestia</taxon>
    </lineage>
</organism>
<evidence type="ECO:0000259" key="1">
    <source>
        <dbReference type="Pfam" id="PF00534"/>
    </source>
</evidence>
<dbReference type="EMBL" id="CP009920">
    <property type="protein sequence ID" value="AJI23090.1"/>
    <property type="molecule type" value="Genomic_DNA"/>
</dbReference>
<dbReference type="InterPro" id="IPR001296">
    <property type="entry name" value="Glyco_trans_1"/>
</dbReference>
<dbReference type="GeneID" id="93646270"/>
<feature type="domain" description="Glycosyl transferase family 1" evidence="1">
    <location>
        <begin position="197"/>
        <end position="357"/>
    </location>
</feature>
<proteinExistence type="predicted"/>
<dbReference type="PANTHER" id="PTHR12526">
    <property type="entry name" value="GLYCOSYLTRANSFERASE"/>
    <property type="match status" value="1"/>
</dbReference>
<dbReference type="AlphaFoldDB" id="A0A0B6ADU0"/>
<protein>
    <submittedName>
        <fullName evidence="2">Glycosyl transferases group 1 family protein</fullName>
    </submittedName>
</protein>
<dbReference type="SUPFAM" id="SSF53756">
    <property type="entry name" value="UDP-Glycosyltransferase/glycogen phosphorylase"/>
    <property type="match status" value="2"/>
</dbReference>
<sequence>MRKKLKVLLYGDVDLNIMDGSAVWLTSMANVLNYDKNIVVDVLLKARIKNRNLLSEIENLSQVNTIDTFNLFNKKFENGNRLNIFEAVKLMEELNEVNQYDCIIVRGYKLAIELMKSPLSSKIVPYFTEFTHNPDEITSEEKQVLQKIYSTFPKVFVQTNETKNLLNSILSVKGEKFCLLTPMIPDYGETPDFVNRNNSLVYTGKFAKGWYTEEILDAFKSVYEEDHSLVLNIAGDKFQGELIPEKDRIINRFNTESNVNWLGAIPRSESIKLVEESDVGVGWRSELIDNDTSVELSTKILEYGRQGKPVLLRRTKMYEDLLGKDYFLFVDNEEEFVRKTLEVMYNRNLYKKTAQTIYNACRYYTFKESYKRLKDMLWSFNNQKTKLLFAGHDLKFIDMALQYFKQNSKFEVKVDQWQGHNNHDEVYSKECLEWADVIFCEWGLGNAVWYSKHKSIDQKLIVRMHLQERVTEFPSQFHIENIDQIIAISPYIFEEFHRVNHIPRNKMTMIYNMVDTMKFDKPKLNKEEIQFNLGICGILPSRKRLDRALNIFEGLWNKDKRYKLFVKSRMPQELSWLMNRPQEKQYYDEVFDRIKKAPWGKNVVFDQHGNDMDKWFQKIGYVLSTSEYESFHLAPMEGMAAGSTPLLLHWPGAETIYPKEYLFNDEEEVITYVCNRKNYKQKIASKLKKYSQSEFDKSVIIKKIEEVILL</sequence>
<keyword evidence="2" id="KW-0808">Transferase</keyword>
<dbReference type="Proteomes" id="UP000031829">
    <property type="component" value="Chromosome"/>
</dbReference>
<gene>
    <name evidence="2" type="ORF">BG04_3407</name>
</gene>
<name>A0A0B6ADU0_PRIM2</name>
<accession>A0A0B6ADU0</accession>
<dbReference type="Gene3D" id="3.40.50.2000">
    <property type="entry name" value="Glycogen Phosphorylase B"/>
    <property type="match status" value="3"/>
</dbReference>
<dbReference type="KEGG" id="bmeg:BG04_3407"/>
<dbReference type="GO" id="GO:0016757">
    <property type="term" value="F:glycosyltransferase activity"/>
    <property type="evidence" value="ECO:0007669"/>
    <property type="project" value="InterPro"/>
</dbReference>
<dbReference type="HOGENOM" id="CLU_405424_0_0_9"/>
<reference evidence="2 3" key="1">
    <citation type="journal article" date="2015" name="Genome Announc.">
        <title>Complete genome sequences for 35 biothreat assay-relevant bacillus species.</title>
        <authorList>
            <person name="Johnson S.L."/>
            <person name="Daligault H.E."/>
            <person name="Davenport K.W."/>
            <person name="Jaissle J."/>
            <person name="Frey K.G."/>
            <person name="Ladner J.T."/>
            <person name="Broomall S.M."/>
            <person name="Bishop-Lilly K.A."/>
            <person name="Bruce D.C."/>
            <person name="Gibbons H.S."/>
            <person name="Coyne S.R."/>
            <person name="Lo C.C."/>
            <person name="Meincke L."/>
            <person name="Munk A.C."/>
            <person name="Koroleva G.I."/>
            <person name="Rosenzweig C.N."/>
            <person name="Palacios G.F."/>
            <person name="Redden C.L."/>
            <person name="Minogue T.D."/>
            <person name="Chain P.S."/>
        </authorList>
    </citation>
    <scope>NUCLEOTIDE SEQUENCE [LARGE SCALE GENOMIC DNA]</scope>
    <source>
        <strain evidence="3">ATCC 14581 / DSM 32 / JCM 2506 / NBRC 15308 / NCIMB 9376 / NCTC 10342 / NRRL B-14308 / VKM B-512</strain>
    </source>
</reference>